<protein>
    <recommendedName>
        <fullName evidence="3">Ankyrin</fullName>
    </recommendedName>
</protein>
<evidence type="ECO:0000313" key="1">
    <source>
        <dbReference type="EMBL" id="KAF2796676.1"/>
    </source>
</evidence>
<sequence>MHYRKRRRDDSVSTAVKWAGMSRELTTLKLLLRDDASGKNLRSGPVLCEFIRIWKDARLTKSANDAKWRELFNMLIRGYVADNSASQNVRDWANTILCAAARVGCKPVIEILFKTASGDCTLAKALLEQTQMQNILVVTYPTKVDAARILIEKGKADPNFSPGGEWYSPLRTAIRAISVDMCCVLALCGVNKEDVIEGDTSTGLLKLKDALEDDDTSQIILKELIKYSKVDGVTSAS</sequence>
<dbReference type="Proteomes" id="UP000799757">
    <property type="component" value="Unassembled WGS sequence"/>
</dbReference>
<dbReference type="AlphaFoldDB" id="A0A6A6XJG8"/>
<gene>
    <name evidence="1" type="ORF">K505DRAFT_400684</name>
</gene>
<reference evidence="1" key="1">
    <citation type="journal article" date="2020" name="Stud. Mycol.">
        <title>101 Dothideomycetes genomes: a test case for predicting lifestyles and emergence of pathogens.</title>
        <authorList>
            <person name="Haridas S."/>
            <person name="Albert R."/>
            <person name="Binder M."/>
            <person name="Bloem J."/>
            <person name="Labutti K."/>
            <person name="Salamov A."/>
            <person name="Andreopoulos B."/>
            <person name="Baker S."/>
            <person name="Barry K."/>
            <person name="Bills G."/>
            <person name="Bluhm B."/>
            <person name="Cannon C."/>
            <person name="Castanera R."/>
            <person name="Culley D."/>
            <person name="Daum C."/>
            <person name="Ezra D."/>
            <person name="Gonzalez J."/>
            <person name="Henrissat B."/>
            <person name="Kuo A."/>
            <person name="Liang C."/>
            <person name="Lipzen A."/>
            <person name="Lutzoni F."/>
            <person name="Magnuson J."/>
            <person name="Mondo S."/>
            <person name="Nolan M."/>
            <person name="Ohm R."/>
            <person name="Pangilinan J."/>
            <person name="Park H.-J."/>
            <person name="Ramirez L."/>
            <person name="Alfaro M."/>
            <person name="Sun H."/>
            <person name="Tritt A."/>
            <person name="Yoshinaga Y."/>
            <person name="Zwiers L.-H."/>
            <person name="Turgeon B."/>
            <person name="Goodwin S."/>
            <person name="Spatafora J."/>
            <person name="Crous P."/>
            <person name="Grigoriev I."/>
        </authorList>
    </citation>
    <scope>NUCLEOTIDE SEQUENCE</scope>
    <source>
        <strain evidence="1">CBS 109.77</strain>
    </source>
</reference>
<evidence type="ECO:0000313" key="2">
    <source>
        <dbReference type="Proteomes" id="UP000799757"/>
    </source>
</evidence>
<dbReference type="Gene3D" id="1.25.40.20">
    <property type="entry name" value="Ankyrin repeat-containing domain"/>
    <property type="match status" value="1"/>
</dbReference>
<evidence type="ECO:0008006" key="3">
    <source>
        <dbReference type="Google" id="ProtNLM"/>
    </source>
</evidence>
<organism evidence="1 2">
    <name type="scientific">Melanomma pulvis-pyrius CBS 109.77</name>
    <dbReference type="NCBI Taxonomy" id="1314802"/>
    <lineage>
        <taxon>Eukaryota</taxon>
        <taxon>Fungi</taxon>
        <taxon>Dikarya</taxon>
        <taxon>Ascomycota</taxon>
        <taxon>Pezizomycotina</taxon>
        <taxon>Dothideomycetes</taxon>
        <taxon>Pleosporomycetidae</taxon>
        <taxon>Pleosporales</taxon>
        <taxon>Melanommataceae</taxon>
        <taxon>Melanomma</taxon>
    </lineage>
</organism>
<dbReference type="InterPro" id="IPR036770">
    <property type="entry name" value="Ankyrin_rpt-contain_sf"/>
</dbReference>
<dbReference type="OrthoDB" id="62952at2759"/>
<proteinExistence type="predicted"/>
<dbReference type="EMBL" id="MU001825">
    <property type="protein sequence ID" value="KAF2796676.1"/>
    <property type="molecule type" value="Genomic_DNA"/>
</dbReference>
<accession>A0A6A6XJG8</accession>
<name>A0A6A6XJG8_9PLEO</name>
<keyword evidence="2" id="KW-1185">Reference proteome</keyword>